<dbReference type="Proteomes" id="UP001642360">
    <property type="component" value="Unassembled WGS sequence"/>
</dbReference>
<protein>
    <recommendedName>
        <fullName evidence="3">Ufm1-specific protease</fullName>
    </recommendedName>
</protein>
<dbReference type="AlphaFoldDB" id="A0ABC8SMZ2"/>
<proteinExistence type="predicted"/>
<gene>
    <name evidence="1" type="ORF">ILEXP_LOCUS27202</name>
</gene>
<evidence type="ECO:0000313" key="1">
    <source>
        <dbReference type="EMBL" id="CAK9158556.1"/>
    </source>
</evidence>
<evidence type="ECO:0008006" key="3">
    <source>
        <dbReference type="Google" id="ProtNLM"/>
    </source>
</evidence>
<organism evidence="1 2">
    <name type="scientific">Ilex paraguariensis</name>
    <name type="common">yerba mate</name>
    <dbReference type="NCBI Taxonomy" id="185542"/>
    <lineage>
        <taxon>Eukaryota</taxon>
        <taxon>Viridiplantae</taxon>
        <taxon>Streptophyta</taxon>
        <taxon>Embryophyta</taxon>
        <taxon>Tracheophyta</taxon>
        <taxon>Spermatophyta</taxon>
        <taxon>Magnoliopsida</taxon>
        <taxon>eudicotyledons</taxon>
        <taxon>Gunneridae</taxon>
        <taxon>Pentapetalae</taxon>
        <taxon>asterids</taxon>
        <taxon>campanulids</taxon>
        <taxon>Aquifoliales</taxon>
        <taxon>Aquifoliaceae</taxon>
        <taxon>Ilex</taxon>
    </lineage>
</organism>
<reference evidence="1 2" key="1">
    <citation type="submission" date="2024-02" db="EMBL/GenBank/DDBJ databases">
        <authorList>
            <person name="Vignale AGUSTIN F."/>
            <person name="Sosa J E."/>
            <person name="Modenutti C."/>
        </authorList>
    </citation>
    <scope>NUCLEOTIDE SEQUENCE [LARGE SCALE GENOMIC DNA]</scope>
</reference>
<sequence length="195" mass="21831">MENQNESTSVRVLCRKLVIIKEGLQWLIGSPFLPQFTIVSTFKCIHSLSSNPLSPDFSKESDDMRTLVPKGFEVIGALIVGRSSNSEQIASETIEVSKKLRKFLYDDNDGGDLENRGLIGAAVEESNGDVRFFLSRSGNLDRIECVGSVVYEDQPEKYIWERGCLLRCELPIKLPLYYPANSPKGNIRAPTRALM</sequence>
<comment type="caution">
    <text evidence="1">The sequence shown here is derived from an EMBL/GenBank/DDBJ whole genome shotgun (WGS) entry which is preliminary data.</text>
</comment>
<dbReference type="EMBL" id="CAUOFW020003201">
    <property type="protein sequence ID" value="CAK9158556.1"/>
    <property type="molecule type" value="Genomic_DNA"/>
</dbReference>
<keyword evidence="2" id="KW-1185">Reference proteome</keyword>
<accession>A0ABC8SMZ2</accession>
<name>A0ABC8SMZ2_9AQUA</name>
<evidence type="ECO:0000313" key="2">
    <source>
        <dbReference type="Proteomes" id="UP001642360"/>
    </source>
</evidence>